<dbReference type="PANTHER" id="PTHR33653">
    <property type="entry name" value="RIBONUCLEASE VAPC2"/>
    <property type="match status" value="1"/>
</dbReference>
<evidence type="ECO:0000313" key="10">
    <source>
        <dbReference type="EMBL" id="QDV71906.1"/>
    </source>
</evidence>
<dbReference type="KEGG" id="bmei:Spa11_00750"/>
<sequence length="145" mass="16098">MRTLIDTCVLSEVQRKQGDPRVRARLEALAAEDIFLSVLTLGELKKGIDKLKASARKRALIDWFERIVLTSKDRILPVDTETAIIWGEIASIAERKGKTVPAVDGLIAATALRHGLHLMTRNVSDFEATGVMLINPWEGVSKQHD</sequence>
<evidence type="ECO:0000313" key="11">
    <source>
        <dbReference type="Proteomes" id="UP000316426"/>
    </source>
</evidence>
<reference evidence="10 11" key="1">
    <citation type="submission" date="2019-02" db="EMBL/GenBank/DDBJ databases">
        <title>Deep-cultivation of Planctomycetes and their phenomic and genomic characterization uncovers novel biology.</title>
        <authorList>
            <person name="Wiegand S."/>
            <person name="Jogler M."/>
            <person name="Boedeker C."/>
            <person name="Pinto D."/>
            <person name="Vollmers J."/>
            <person name="Rivas-Marin E."/>
            <person name="Kohn T."/>
            <person name="Peeters S.H."/>
            <person name="Heuer A."/>
            <person name="Rast P."/>
            <person name="Oberbeckmann S."/>
            <person name="Bunk B."/>
            <person name="Jeske O."/>
            <person name="Meyerdierks A."/>
            <person name="Storesund J.E."/>
            <person name="Kallscheuer N."/>
            <person name="Luecker S."/>
            <person name="Lage O.M."/>
            <person name="Pohl T."/>
            <person name="Merkel B.J."/>
            <person name="Hornburger P."/>
            <person name="Mueller R.-W."/>
            <person name="Bruemmer F."/>
            <person name="Labrenz M."/>
            <person name="Spormann A.M."/>
            <person name="Op den Camp H."/>
            <person name="Overmann J."/>
            <person name="Amann R."/>
            <person name="Jetten M.S.M."/>
            <person name="Mascher T."/>
            <person name="Medema M.H."/>
            <person name="Devos D.P."/>
            <person name="Kaster A.-K."/>
            <person name="Ovreas L."/>
            <person name="Rohde M."/>
            <person name="Galperin M.Y."/>
            <person name="Jogler C."/>
        </authorList>
    </citation>
    <scope>NUCLEOTIDE SEQUENCE [LARGE SCALE GENOMIC DNA]</scope>
    <source>
        <strain evidence="10 11">Spa11</strain>
    </source>
</reference>
<dbReference type="InterPro" id="IPR050556">
    <property type="entry name" value="Type_II_TA_system_RNase"/>
</dbReference>
<dbReference type="AlphaFoldDB" id="A0A518K268"/>
<comment type="similarity">
    <text evidence="7 8">Belongs to the PINc/VapC protein family.</text>
</comment>
<evidence type="ECO:0000256" key="3">
    <source>
        <dbReference type="ARBA" id="ARBA00022722"/>
    </source>
</evidence>
<dbReference type="EC" id="3.1.-.-" evidence="8"/>
<evidence type="ECO:0000256" key="5">
    <source>
        <dbReference type="ARBA" id="ARBA00022801"/>
    </source>
</evidence>
<accession>A0A518K268</accession>
<protein>
    <recommendedName>
        <fullName evidence="8">Ribonuclease VapC</fullName>
        <shortName evidence="8">RNase VapC</shortName>
        <ecNumber evidence="8">3.1.-.-</ecNumber>
    </recommendedName>
    <alternativeName>
        <fullName evidence="8">Toxin VapC</fullName>
    </alternativeName>
</protein>
<organism evidence="10 11">
    <name type="scientific">Botrimarina mediterranea</name>
    <dbReference type="NCBI Taxonomy" id="2528022"/>
    <lineage>
        <taxon>Bacteria</taxon>
        <taxon>Pseudomonadati</taxon>
        <taxon>Planctomycetota</taxon>
        <taxon>Planctomycetia</taxon>
        <taxon>Pirellulales</taxon>
        <taxon>Lacipirellulaceae</taxon>
        <taxon>Botrimarina</taxon>
    </lineage>
</organism>
<evidence type="ECO:0000256" key="8">
    <source>
        <dbReference type="HAMAP-Rule" id="MF_00265"/>
    </source>
</evidence>
<evidence type="ECO:0000256" key="7">
    <source>
        <dbReference type="ARBA" id="ARBA00038093"/>
    </source>
</evidence>
<comment type="function">
    <text evidence="8">Toxic component of a toxin-antitoxin (TA) system. An RNase.</text>
</comment>
<dbReference type="RefSeq" id="WP_145105242.1">
    <property type="nucleotide sequence ID" value="NZ_CP036349.1"/>
</dbReference>
<name>A0A518K268_9BACT</name>
<dbReference type="InterPro" id="IPR002716">
    <property type="entry name" value="PIN_dom"/>
</dbReference>
<keyword evidence="5 8" id="KW-0378">Hydrolase</keyword>
<keyword evidence="4 8" id="KW-0479">Metal-binding</keyword>
<dbReference type="Gene3D" id="3.40.50.1010">
    <property type="entry name" value="5'-nuclease"/>
    <property type="match status" value="1"/>
</dbReference>
<evidence type="ECO:0000256" key="4">
    <source>
        <dbReference type="ARBA" id="ARBA00022723"/>
    </source>
</evidence>
<feature type="domain" description="PIN" evidence="9">
    <location>
        <begin position="4"/>
        <end position="122"/>
    </location>
</feature>
<proteinExistence type="inferred from homology"/>
<keyword evidence="3 8" id="KW-0540">Nuclease</keyword>
<dbReference type="GO" id="GO:0004540">
    <property type="term" value="F:RNA nuclease activity"/>
    <property type="evidence" value="ECO:0007669"/>
    <property type="project" value="InterPro"/>
</dbReference>
<feature type="binding site" evidence="8">
    <location>
        <position position="104"/>
    </location>
    <ligand>
        <name>Mg(2+)</name>
        <dbReference type="ChEBI" id="CHEBI:18420"/>
    </ligand>
</feature>
<dbReference type="InterPro" id="IPR022907">
    <property type="entry name" value="VapC_family"/>
</dbReference>
<dbReference type="CDD" id="cd18746">
    <property type="entry name" value="PIN_VapC4-5_FitB-like"/>
    <property type="match status" value="1"/>
</dbReference>
<evidence type="ECO:0000256" key="6">
    <source>
        <dbReference type="ARBA" id="ARBA00022842"/>
    </source>
</evidence>
<keyword evidence="6 8" id="KW-0460">Magnesium</keyword>
<dbReference type="GO" id="GO:0016787">
    <property type="term" value="F:hydrolase activity"/>
    <property type="evidence" value="ECO:0007669"/>
    <property type="project" value="UniProtKB-KW"/>
</dbReference>
<gene>
    <name evidence="10" type="primary">fitB</name>
    <name evidence="8" type="synonym">vapC</name>
    <name evidence="10" type="ORF">Spa11_00750</name>
</gene>
<evidence type="ECO:0000256" key="1">
    <source>
        <dbReference type="ARBA" id="ARBA00001946"/>
    </source>
</evidence>
<dbReference type="HAMAP" id="MF_00265">
    <property type="entry name" value="VapC_Nob1"/>
    <property type="match status" value="1"/>
</dbReference>
<dbReference type="PANTHER" id="PTHR33653:SF1">
    <property type="entry name" value="RIBONUCLEASE VAPC2"/>
    <property type="match status" value="1"/>
</dbReference>
<evidence type="ECO:0000256" key="2">
    <source>
        <dbReference type="ARBA" id="ARBA00022649"/>
    </source>
</evidence>
<feature type="binding site" evidence="8">
    <location>
        <position position="6"/>
    </location>
    <ligand>
        <name>Mg(2+)</name>
        <dbReference type="ChEBI" id="CHEBI:18420"/>
    </ligand>
</feature>
<dbReference type="EMBL" id="CP036349">
    <property type="protein sequence ID" value="QDV71906.1"/>
    <property type="molecule type" value="Genomic_DNA"/>
</dbReference>
<dbReference type="Pfam" id="PF01850">
    <property type="entry name" value="PIN"/>
    <property type="match status" value="1"/>
</dbReference>
<dbReference type="Proteomes" id="UP000316426">
    <property type="component" value="Chromosome"/>
</dbReference>
<dbReference type="GO" id="GO:0090729">
    <property type="term" value="F:toxin activity"/>
    <property type="evidence" value="ECO:0007669"/>
    <property type="project" value="UniProtKB-KW"/>
</dbReference>
<keyword evidence="8" id="KW-0800">Toxin</keyword>
<keyword evidence="11" id="KW-1185">Reference proteome</keyword>
<dbReference type="InterPro" id="IPR029060">
    <property type="entry name" value="PIN-like_dom_sf"/>
</dbReference>
<comment type="cofactor">
    <cofactor evidence="1 8">
        <name>Mg(2+)</name>
        <dbReference type="ChEBI" id="CHEBI:18420"/>
    </cofactor>
</comment>
<dbReference type="SUPFAM" id="SSF88723">
    <property type="entry name" value="PIN domain-like"/>
    <property type="match status" value="1"/>
</dbReference>
<keyword evidence="2 8" id="KW-1277">Toxin-antitoxin system</keyword>
<dbReference type="GO" id="GO:0000287">
    <property type="term" value="F:magnesium ion binding"/>
    <property type="evidence" value="ECO:0007669"/>
    <property type="project" value="UniProtKB-UniRule"/>
</dbReference>
<evidence type="ECO:0000259" key="9">
    <source>
        <dbReference type="Pfam" id="PF01850"/>
    </source>
</evidence>